<evidence type="ECO:0000256" key="4">
    <source>
        <dbReference type="ARBA" id="ARBA00010499"/>
    </source>
</evidence>
<reference evidence="10 11" key="1">
    <citation type="journal article" date="2014" name="Proc. Natl. Acad. Sci. U.S.A.">
        <title>Functional type 2 photosynthetic reaction centers found in the rare bacterial phylum Gemmatimonadetes.</title>
        <authorList>
            <person name="Zeng Y."/>
            <person name="Feng F."/>
            <person name="Medova H."/>
            <person name="Dean J."/>
            <person name="Koblizek M."/>
        </authorList>
    </citation>
    <scope>NUCLEOTIDE SEQUENCE [LARGE SCALE GENOMIC DNA]</scope>
    <source>
        <strain evidence="10 11">AP64</strain>
    </source>
</reference>
<dbReference type="Pfam" id="PF00793">
    <property type="entry name" value="DAHP_synth_1"/>
    <property type="match status" value="1"/>
</dbReference>
<protein>
    <recommendedName>
        <fullName evidence="5">3-deoxy-8-phosphooctulonate synthase</fullName>
        <ecNumber evidence="5">2.5.1.55</ecNumber>
    </recommendedName>
</protein>
<comment type="subcellular location">
    <subcellularLocation>
        <location evidence="1">Cytoplasm</location>
    </subcellularLocation>
</comment>
<evidence type="ECO:0000256" key="3">
    <source>
        <dbReference type="ARBA" id="ARBA00004845"/>
    </source>
</evidence>
<dbReference type="GO" id="GO:0005737">
    <property type="term" value="C:cytoplasm"/>
    <property type="evidence" value="ECO:0007669"/>
    <property type="project" value="UniProtKB-SubCell"/>
</dbReference>
<dbReference type="EC" id="2.5.1.55" evidence="5"/>
<evidence type="ECO:0000256" key="5">
    <source>
        <dbReference type="ARBA" id="ARBA00012693"/>
    </source>
</evidence>
<comment type="similarity">
    <text evidence="4">Belongs to the KdsA family.</text>
</comment>
<proteinExistence type="inferred from homology"/>
<evidence type="ECO:0000256" key="8">
    <source>
        <dbReference type="ARBA" id="ARBA00049112"/>
    </source>
</evidence>
<name>A0A143BK77_9BACT</name>
<dbReference type="eggNOG" id="COG2877">
    <property type="taxonomic scope" value="Bacteria"/>
</dbReference>
<dbReference type="NCBIfam" id="TIGR01362">
    <property type="entry name" value="KDO8P_synth"/>
    <property type="match status" value="1"/>
</dbReference>
<feature type="domain" description="DAHP synthetase I/KDSA" evidence="9">
    <location>
        <begin position="12"/>
        <end position="261"/>
    </location>
</feature>
<keyword evidence="11" id="KW-1185">Reference proteome</keyword>
<dbReference type="InterPro" id="IPR006218">
    <property type="entry name" value="DAHP1/KDSA"/>
</dbReference>
<evidence type="ECO:0000256" key="2">
    <source>
        <dbReference type="ARBA" id="ARBA00004756"/>
    </source>
</evidence>
<keyword evidence="6" id="KW-0963">Cytoplasm</keyword>
<dbReference type="STRING" id="1379270.GEMMAAP_08820"/>
<dbReference type="PANTHER" id="PTHR21057">
    <property type="entry name" value="PHOSPHO-2-DEHYDRO-3-DEOXYHEPTONATE ALDOLASE"/>
    <property type="match status" value="1"/>
</dbReference>
<dbReference type="GO" id="GO:0009103">
    <property type="term" value="P:lipopolysaccharide biosynthetic process"/>
    <property type="evidence" value="ECO:0007669"/>
    <property type="project" value="UniProtKB-UniPathway"/>
</dbReference>
<dbReference type="NCBIfam" id="NF003543">
    <property type="entry name" value="PRK05198.1"/>
    <property type="match status" value="1"/>
</dbReference>
<evidence type="ECO:0000256" key="6">
    <source>
        <dbReference type="ARBA" id="ARBA00022490"/>
    </source>
</evidence>
<evidence type="ECO:0000313" key="11">
    <source>
        <dbReference type="Proteomes" id="UP000076404"/>
    </source>
</evidence>
<dbReference type="AlphaFoldDB" id="A0A143BK77"/>
<dbReference type="GO" id="GO:0008676">
    <property type="term" value="F:3-deoxy-8-phosphooctulonate synthase activity"/>
    <property type="evidence" value="ECO:0007669"/>
    <property type="project" value="UniProtKB-EC"/>
</dbReference>
<evidence type="ECO:0000256" key="1">
    <source>
        <dbReference type="ARBA" id="ARBA00004496"/>
    </source>
</evidence>
<dbReference type="UniPathway" id="UPA00357">
    <property type="reaction ID" value="UER00474"/>
</dbReference>
<accession>A0A143BK77</accession>
<comment type="pathway">
    <text evidence="2">Bacterial outer membrane biogenesis; lipopolysaccharide biosynthesis.</text>
</comment>
<organism evidence="10 11">
    <name type="scientific">Gemmatimonas phototrophica</name>
    <dbReference type="NCBI Taxonomy" id="1379270"/>
    <lineage>
        <taxon>Bacteria</taxon>
        <taxon>Pseudomonadati</taxon>
        <taxon>Gemmatimonadota</taxon>
        <taxon>Gemmatimonadia</taxon>
        <taxon>Gemmatimonadales</taxon>
        <taxon>Gemmatimonadaceae</taxon>
        <taxon>Gemmatimonas</taxon>
    </lineage>
</organism>
<keyword evidence="7" id="KW-0808">Transferase</keyword>
<reference evidence="10 11" key="2">
    <citation type="journal article" date="2016" name="Environ. Microbiol. Rep.">
        <title>Metagenomic evidence for the presence of phototrophic Gemmatimonadetes bacteria in diverse environments.</title>
        <authorList>
            <person name="Zeng Y."/>
            <person name="Baumbach J."/>
            <person name="Barbosa E.G."/>
            <person name="Azevedo V."/>
            <person name="Zhang C."/>
            <person name="Koblizek M."/>
        </authorList>
    </citation>
    <scope>NUCLEOTIDE SEQUENCE [LARGE SCALE GENOMIC DNA]</scope>
    <source>
        <strain evidence="10 11">AP64</strain>
    </source>
</reference>
<dbReference type="Gene3D" id="3.20.20.70">
    <property type="entry name" value="Aldolase class I"/>
    <property type="match status" value="1"/>
</dbReference>
<dbReference type="InterPro" id="IPR006269">
    <property type="entry name" value="KDO8P_synthase"/>
</dbReference>
<dbReference type="Proteomes" id="UP000076404">
    <property type="component" value="Chromosome"/>
</dbReference>
<dbReference type="InterPro" id="IPR013785">
    <property type="entry name" value="Aldolase_TIM"/>
</dbReference>
<comment type="pathway">
    <text evidence="3">Carbohydrate biosynthesis; 3-deoxy-D-manno-octulosonate biosynthesis; 3-deoxy-D-manno-octulosonate from D-ribulose 5-phosphate: step 2/3.</text>
</comment>
<dbReference type="OrthoDB" id="9776934at2"/>
<sequence>MSPVSLPLFSADRLFLIAGPCQLEDDTLNLRVGEALARLAEHVPGGIIFKASFDKANRSNVDGVRGPGLEAGLAALARVRAATGLPILTDVHDAAQCAPAAEIVDVLQIPAFLCRQTDLLLAAGATGKAVNVKKGQWMHPEGMKGAVRKVEAGAALAGRETGALAVTERGTFFGYGDLVVDMRAFPRLREACGVPVIFDATHSVQQPGKGQGGSSGGAREFIPPLTFAAIAAGAQGLFLETHPEPDRAPSDGPNMIPLDALPDLVRRAVDIWDRSTR</sequence>
<evidence type="ECO:0000259" key="9">
    <source>
        <dbReference type="Pfam" id="PF00793"/>
    </source>
</evidence>
<evidence type="ECO:0000313" key="10">
    <source>
        <dbReference type="EMBL" id="AMW04912.1"/>
    </source>
</evidence>
<dbReference type="EMBL" id="CP011454">
    <property type="protein sequence ID" value="AMW04912.1"/>
    <property type="molecule type" value="Genomic_DNA"/>
</dbReference>
<dbReference type="KEGG" id="gph:GEMMAAP_08820"/>
<evidence type="ECO:0000256" key="7">
    <source>
        <dbReference type="ARBA" id="ARBA00022679"/>
    </source>
</evidence>
<dbReference type="RefSeq" id="WP_026850827.1">
    <property type="nucleotide sequence ID" value="NZ_CP011454.1"/>
</dbReference>
<dbReference type="UniPathway" id="UPA00030"/>
<gene>
    <name evidence="10" type="ORF">GEMMAAP_08820</name>
</gene>
<comment type="catalytic activity">
    <reaction evidence="8">
        <text>D-arabinose 5-phosphate + phosphoenolpyruvate + H2O = 3-deoxy-alpha-D-manno-2-octulosonate-8-phosphate + phosphate</text>
        <dbReference type="Rhea" id="RHEA:14053"/>
        <dbReference type="ChEBI" id="CHEBI:15377"/>
        <dbReference type="ChEBI" id="CHEBI:43474"/>
        <dbReference type="ChEBI" id="CHEBI:57693"/>
        <dbReference type="ChEBI" id="CHEBI:58702"/>
        <dbReference type="ChEBI" id="CHEBI:85985"/>
        <dbReference type="EC" id="2.5.1.55"/>
    </reaction>
</comment>
<dbReference type="SUPFAM" id="SSF51569">
    <property type="entry name" value="Aldolase"/>
    <property type="match status" value="1"/>
</dbReference>